<dbReference type="GO" id="GO:0071453">
    <property type="term" value="P:cellular response to oxygen levels"/>
    <property type="evidence" value="ECO:0007669"/>
    <property type="project" value="TreeGrafter"/>
</dbReference>
<dbReference type="EMBL" id="LAYJ01000076">
    <property type="protein sequence ID" value="KKI51538.1"/>
    <property type="molecule type" value="Genomic_DNA"/>
</dbReference>
<dbReference type="InterPro" id="IPR021845">
    <property type="entry name" value="DUF3440"/>
</dbReference>
<dbReference type="STRING" id="270498.CHK_1030"/>
<keyword evidence="3" id="KW-1185">Reference proteome</keyword>
<evidence type="ECO:0000259" key="1">
    <source>
        <dbReference type="Pfam" id="PF01507"/>
    </source>
</evidence>
<sequence length="443" mass="52830">MKKEYQSVSVYDALQERLEYIFQEFDNIYVSFSGGKDSGLLLNLVMDFKRKYYPDRIVGVFHQDFEAQYTLTTQYIERTFQNLWPETKNLYWVCLPMATRTALSSYEMYWYPWDDTKKKLWVRDMPDHPYVINLDHPFDHYRYRMHQEDLAKQFGRFYKEQHGNKKTACLLGLRADESLQRYSGFLNKKYGYKGECWISKQFKDVWCASPLYDWSTSDVWIANYRFDYDYNGLYDMYYKAGLKPDQMRVASPFSDAAKESLNLYRVIDPVIWTKLVGRVHGANFGAIYGKTKAMGYRNITLPEGHTWKSYTYFLLETLPKRLRNNYIKKFNASIEFWHKTGGGLSEETIRELKENGYKIKRNGVSNYTLDKKSRIVFLGRLPDHTDDIKSTKDVPSWKRMCYCILKNDHVCRFMGFGLARQEQKRVEMIRKKYGGFIDEQTRL</sequence>
<dbReference type="OrthoDB" id="9774475at2"/>
<dbReference type="SUPFAM" id="SSF52402">
    <property type="entry name" value="Adenine nucleotide alpha hydrolases-like"/>
    <property type="match status" value="1"/>
</dbReference>
<dbReference type="Proteomes" id="UP000034076">
    <property type="component" value="Unassembled WGS sequence"/>
</dbReference>
<reference evidence="2 3" key="1">
    <citation type="submission" date="2015-04" db="EMBL/GenBank/DDBJ databases">
        <title>Draft genome sequence of bacteremic isolate Catabacter hongkongensis type strain HKU16T.</title>
        <authorList>
            <person name="Lau S.K."/>
            <person name="Teng J.L."/>
            <person name="Huang Y."/>
            <person name="Curreem S.O."/>
            <person name="Tsui S.K."/>
            <person name="Woo P.C."/>
        </authorList>
    </citation>
    <scope>NUCLEOTIDE SEQUENCE [LARGE SCALE GENOMIC DNA]</scope>
    <source>
        <strain evidence="2 3">HKU16</strain>
    </source>
</reference>
<name>A0A0M2NHC0_9FIRM</name>
<protein>
    <submittedName>
        <fullName evidence="2">Co-activator of prophage expression IbrA</fullName>
    </submittedName>
</protein>
<dbReference type="AlphaFoldDB" id="A0A0M2NHC0"/>
<evidence type="ECO:0000313" key="2">
    <source>
        <dbReference type="EMBL" id="KKI51538.1"/>
    </source>
</evidence>
<evidence type="ECO:0000313" key="3">
    <source>
        <dbReference type="Proteomes" id="UP000034076"/>
    </source>
</evidence>
<proteinExistence type="predicted"/>
<feature type="domain" description="Phosphoadenosine phosphosulphate reductase" evidence="1">
    <location>
        <begin position="28"/>
        <end position="238"/>
    </location>
</feature>
<dbReference type="RefSeq" id="WP_046442926.1">
    <property type="nucleotide sequence ID" value="NZ_JAXDTA010000133.1"/>
</dbReference>
<dbReference type="Gene3D" id="3.40.50.620">
    <property type="entry name" value="HUPs"/>
    <property type="match status" value="1"/>
</dbReference>
<dbReference type="InterPro" id="IPR014729">
    <property type="entry name" value="Rossmann-like_a/b/a_fold"/>
</dbReference>
<organism evidence="2 3">
    <name type="scientific">Christensenella hongkongensis</name>
    <dbReference type="NCBI Taxonomy" id="270498"/>
    <lineage>
        <taxon>Bacteria</taxon>
        <taxon>Bacillati</taxon>
        <taxon>Bacillota</taxon>
        <taxon>Clostridia</taxon>
        <taxon>Christensenellales</taxon>
        <taxon>Christensenellaceae</taxon>
        <taxon>Christensenella</taxon>
    </lineage>
</organism>
<dbReference type="PANTHER" id="PTHR30083:SF0">
    <property type="entry name" value="3'-PHOSPHOADENOSINE 5'-PHOSPHOSULFATE SULFOTRANSFERASE (PAPS REDUCTASE)_FAD SYNTHETASE"/>
    <property type="match status" value="1"/>
</dbReference>
<gene>
    <name evidence="2" type="ORF">CHK_1030</name>
</gene>
<comment type="caution">
    <text evidence="2">The sequence shown here is derived from an EMBL/GenBank/DDBJ whole genome shotgun (WGS) entry which is preliminary data.</text>
</comment>
<dbReference type="GO" id="GO:0003824">
    <property type="term" value="F:catalytic activity"/>
    <property type="evidence" value="ECO:0007669"/>
    <property type="project" value="InterPro"/>
</dbReference>
<dbReference type="PATRIC" id="fig|270498.16.peg.1228"/>
<dbReference type="Pfam" id="PF11922">
    <property type="entry name" value="DUF3440"/>
    <property type="match status" value="1"/>
</dbReference>
<accession>A0A0M2NHC0</accession>
<dbReference type="PANTHER" id="PTHR30083">
    <property type="entry name" value="TRANSCRIPTIONAL REGULATOR-RELATED"/>
    <property type="match status" value="1"/>
</dbReference>
<dbReference type="InterPro" id="IPR002500">
    <property type="entry name" value="PAPS_reduct_dom"/>
</dbReference>
<dbReference type="Pfam" id="PF01507">
    <property type="entry name" value="PAPS_reduct"/>
    <property type="match status" value="1"/>
</dbReference>